<evidence type="ECO:0000313" key="1">
    <source>
        <dbReference type="EMBL" id="MPC87228.1"/>
    </source>
</evidence>
<reference evidence="1" key="1">
    <citation type="submission" date="2019-05" db="EMBL/GenBank/DDBJ databases">
        <title>Another draft genome of Portunus trituberculatus and its Hox gene families provides insights of decapod evolution.</title>
        <authorList>
            <person name="Jeong J.-H."/>
            <person name="Song I."/>
            <person name="Kim S."/>
            <person name="Choi T."/>
            <person name="Kim D."/>
            <person name="Ryu S."/>
            <person name="Kim W."/>
        </authorList>
    </citation>
    <scope>NUCLEOTIDE SEQUENCE [LARGE SCALE GENOMIC DNA]</scope>
    <source>
        <tissue evidence="1">Muscle</tissue>
    </source>
</reference>
<proteinExistence type="predicted"/>
<sequence length="79" mass="9019">MNFQLSTFIKSELVSKRSVQLRSHKRYAAKPMLLLFKHPPSQRSHAQKAAIATLASPLNQRSLPLATAKPTLKQRRLQR</sequence>
<dbReference type="Proteomes" id="UP000324222">
    <property type="component" value="Unassembled WGS sequence"/>
</dbReference>
<organism evidence="1 2">
    <name type="scientific">Portunus trituberculatus</name>
    <name type="common">Swimming crab</name>
    <name type="synonym">Neptunus trituberculatus</name>
    <dbReference type="NCBI Taxonomy" id="210409"/>
    <lineage>
        <taxon>Eukaryota</taxon>
        <taxon>Metazoa</taxon>
        <taxon>Ecdysozoa</taxon>
        <taxon>Arthropoda</taxon>
        <taxon>Crustacea</taxon>
        <taxon>Multicrustacea</taxon>
        <taxon>Malacostraca</taxon>
        <taxon>Eumalacostraca</taxon>
        <taxon>Eucarida</taxon>
        <taxon>Decapoda</taxon>
        <taxon>Pleocyemata</taxon>
        <taxon>Brachyura</taxon>
        <taxon>Eubrachyura</taxon>
        <taxon>Portunoidea</taxon>
        <taxon>Portunidae</taxon>
        <taxon>Portuninae</taxon>
        <taxon>Portunus</taxon>
    </lineage>
</organism>
<comment type="caution">
    <text evidence="1">The sequence shown here is derived from an EMBL/GenBank/DDBJ whole genome shotgun (WGS) entry which is preliminary data.</text>
</comment>
<dbReference type="EMBL" id="VSRR010073873">
    <property type="protein sequence ID" value="MPC87228.1"/>
    <property type="molecule type" value="Genomic_DNA"/>
</dbReference>
<dbReference type="AlphaFoldDB" id="A0A5B7J2U5"/>
<accession>A0A5B7J2U5</accession>
<protein>
    <submittedName>
        <fullName evidence="1">Uncharacterized protein</fullName>
    </submittedName>
</protein>
<keyword evidence="2" id="KW-1185">Reference proteome</keyword>
<gene>
    <name evidence="1" type="ORF">E2C01_082085</name>
</gene>
<evidence type="ECO:0000313" key="2">
    <source>
        <dbReference type="Proteomes" id="UP000324222"/>
    </source>
</evidence>
<name>A0A5B7J2U5_PORTR</name>